<sequence>MEVNYFPRISGILHIMQKVFTLSRTGYQKNRHCVQENVNLQMKDAELRILSHEEGQVEMIRSNNLRWIF</sequence>
<dbReference type="AlphaFoldDB" id="A0A1W1H7C8"/>
<reference evidence="1 2" key="1">
    <citation type="submission" date="2017-03" db="EMBL/GenBank/DDBJ databases">
        <authorList>
            <person name="Afonso C.L."/>
            <person name="Miller P.J."/>
            <person name="Scott M.A."/>
            <person name="Spackman E."/>
            <person name="Goraichik I."/>
            <person name="Dimitrov K.M."/>
            <person name="Suarez D.L."/>
            <person name="Swayne D.E."/>
        </authorList>
    </citation>
    <scope>NUCLEOTIDE SEQUENCE [LARGE SCALE GENOMIC DNA]</scope>
    <source>
        <strain evidence="1">PRJEB14757</strain>
    </source>
</reference>
<proteinExistence type="predicted"/>
<evidence type="ECO:0000313" key="2">
    <source>
        <dbReference type="Proteomes" id="UP000191931"/>
    </source>
</evidence>
<organism evidence="1 2">
    <name type="scientific">Desulfamplus magnetovallimortis</name>
    <dbReference type="NCBI Taxonomy" id="1246637"/>
    <lineage>
        <taxon>Bacteria</taxon>
        <taxon>Pseudomonadati</taxon>
        <taxon>Thermodesulfobacteriota</taxon>
        <taxon>Desulfobacteria</taxon>
        <taxon>Desulfobacterales</taxon>
        <taxon>Desulfobacteraceae</taxon>
        <taxon>Desulfamplus</taxon>
    </lineage>
</organism>
<name>A0A1W1H7C8_9BACT</name>
<keyword evidence="2" id="KW-1185">Reference proteome</keyword>
<evidence type="ECO:0000313" key="1">
    <source>
        <dbReference type="EMBL" id="SLM28336.1"/>
    </source>
</evidence>
<gene>
    <name evidence="1" type="ORF">MTBBW1_1310034</name>
</gene>
<protein>
    <submittedName>
        <fullName evidence="1">Uncharacterized protein</fullName>
    </submittedName>
</protein>
<accession>A0A1W1H7C8</accession>
<dbReference type="Proteomes" id="UP000191931">
    <property type="component" value="Unassembled WGS sequence"/>
</dbReference>
<dbReference type="EMBL" id="FWEV01000037">
    <property type="protein sequence ID" value="SLM28336.1"/>
    <property type="molecule type" value="Genomic_DNA"/>
</dbReference>